<accession>A0ACC0NV21</accession>
<gene>
    <name evidence="1" type="ORF">RHMOL_Rhmol05G0319000</name>
</gene>
<evidence type="ECO:0000313" key="2">
    <source>
        <dbReference type="Proteomes" id="UP001062846"/>
    </source>
</evidence>
<evidence type="ECO:0000313" key="1">
    <source>
        <dbReference type="EMBL" id="KAI8557212.1"/>
    </source>
</evidence>
<organism evidence="1 2">
    <name type="scientific">Rhododendron molle</name>
    <name type="common">Chinese azalea</name>
    <name type="synonym">Azalea mollis</name>
    <dbReference type="NCBI Taxonomy" id="49168"/>
    <lineage>
        <taxon>Eukaryota</taxon>
        <taxon>Viridiplantae</taxon>
        <taxon>Streptophyta</taxon>
        <taxon>Embryophyta</taxon>
        <taxon>Tracheophyta</taxon>
        <taxon>Spermatophyta</taxon>
        <taxon>Magnoliopsida</taxon>
        <taxon>eudicotyledons</taxon>
        <taxon>Gunneridae</taxon>
        <taxon>Pentapetalae</taxon>
        <taxon>asterids</taxon>
        <taxon>Ericales</taxon>
        <taxon>Ericaceae</taxon>
        <taxon>Ericoideae</taxon>
        <taxon>Rhodoreae</taxon>
        <taxon>Rhododendron</taxon>
    </lineage>
</organism>
<keyword evidence="2" id="KW-1185">Reference proteome</keyword>
<sequence>MDDDGLEGNIEDNGELLNERTPRIGMEFESEEVAFQFYNEYGGIRGFSIRRDTHTKSKKDGLMINRKFVCRKEGEKEKDKRCSIVLQPRQETRTKRTANLYISFNRDSMKWEVKKFDDVHNHLLHLPETAYLMSTQRNLCESQALNIEIANAAGLSLKLSHDFLSAQVGGPEFVGFTIEDHKTYLRGKRQRDLQYGEAGALLRYFQQAIDNPYFYHEIQLDVDEMITNVFWADHQMITDYGIFGDALSFDTTFRTNKEYRPLGVFTGFNHYRMTVVFGVALLYDETMASFEWLFRIFLKAMSGKKPLTIFTDQDQAMANAISQVMPEVSHGLCTFHIMQNALKHLGYLFKDDSNFSRDFKACIYGYEDESELCEAWDSLICKYNLENNSWMTQTWKLRNKWAHVHMKWSFSAGMRSTQVSESLNAKLKKHLKSDLNIVDFFTHFNKVVIEKRIKERNATFDSREKLPKMKFQSSPMLAQASKLYTPKVFELFHAQFDVSLACTVENFDEVGGEFSGLVEKVGEGREYTVVGNVKFDELGGGKTCQEIRCDCRNFESFGILCGHAIRMLQRMNVMEVPEKYVLGRWRLDAKGCSSKEHKVIEDEDDPKLMIARRFRNLCPRMVNLAARSSKYDAAYKLVDETIRDLCTKVDNMIIAFGDSSSEGHMDVELDVVNPNLKRAKGFKKKADAVKGRVRLKPWCERIAKRKKVVSRSRLSKDPASVPIPSKDQPQDEIPYFPQMAPSSSQASYTPQFSQGIAFEQVGHTFMNEASHNGSETEPFFANDSFFDLLRNSQPSDSA</sequence>
<proteinExistence type="predicted"/>
<name>A0ACC0NV21_RHOML</name>
<reference evidence="1" key="1">
    <citation type="submission" date="2022-02" db="EMBL/GenBank/DDBJ databases">
        <title>Plant Genome Project.</title>
        <authorList>
            <person name="Zhang R.-G."/>
        </authorList>
    </citation>
    <scope>NUCLEOTIDE SEQUENCE</scope>
    <source>
        <strain evidence="1">AT1</strain>
    </source>
</reference>
<comment type="caution">
    <text evidence="1">The sequence shown here is derived from an EMBL/GenBank/DDBJ whole genome shotgun (WGS) entry which is preliminary data.</text>
</comment>
<protein>
    <submittedName>
        <fullName evidence="1">Uncharacterized protein</fullName>
    </submittedName>
</protein>
<dbReference type="Proteomes" id="UP001062846">
    <property type="component" value="Chromosome 5"/>
</dbReference>
<dbReference type="EMBL" id="CM046392">
    <property type="protein sequence ID" value="KAI8557212.1"/>
    <property type="molecule type" value="Genomic_DNA"/>
</dbReference>